<dbReference type="RefSeq" id="XP_014256767.1">
    <property type="nucleotide sequence ID" value="XM_014401281.2"/>
</dbReference>
<dbReference type="EnsemblMetazoa" id="XM_014401281.2">
    <property type="protein sequence ID" value="XP_014256767.1"/>
    <property type="gene ID" value="LOC106670714"/>
</dbReference>
<sequence>MLLASNANDGESNELELNYVHMLKAYRNQPCPIDIISRQGKFSWMKIGNVHIPVLFRHEIAVVSVYLLETEVFHDLFSCIQTEVCKLPLIYCTQATETEANLLNHINIQHSNRKFGSYIFTSRDILITKKDALLYYDYLNFVFEKIISPKARSNRCGFVLINTGFIVPYIVDEHGTKFVPIFYFKNRYPLLKATVVLDSWEYCYLKVCTLAQGIRSCFYPGLFTPVVPLKVIKDMYNQGADFTECCLSYINLDQLTFVGKNCPSRPCQWYLDPVNAHVFQILSEPIESSDSNLPQEEE</sequence>
<dbReference type="OrthoDB" id="6615917at2759"/>
<keyword evidence="2" id="KW-1185">Reference proteome</keyword>
<dbReference type="Proteomes" id="UP000494040">
    <property type="component" value="Unassembled WGS sequence"/>
</dbReference>
<accession>A0A8I6S2C1</accession>
<dbReference type="OMA" id="FECETEY"/>
<evidence type="ECO:0000313" key="2">
    <source>
        <dbReference type="Proteomes" id="UP000494040"/>
    </source>
</evidence>
<proteinExistence type="predicted"/>
<organism evidence="1 2">
    <name type="scientific">Cimex lectularius</name>
    <name type="common">Bed bug</name>
    <name type="synonym">Acanthia lectularia</name>
    <dbReference type="NCBI Taxonomy" id="79782"/>
    <lineage>
        <taxon>Eukaryota</taxon>
        <taxon>Metazoa</taxon>
        <taxon>Ecdysozoa</taxon>
        <taxon>Arthropoda</taxon>
        <taxon>Hexapoda</taxon>
        <taxon>Insecta</taxon>
        <taxon>Pterygota</taxon>
        <taxon>Neoptera</taxon>
        <taxon>Paraneoptera</taxon>
        <taxon>Hemiptera</taxon>
        <taxon>Heteroptera</taxon>
        <taxon>Panheteroptera</taxon>
        <taxon>Cimicomorpha</taxon>
        <taxon>Cimicidae</taxon>
        <taxon>Cimex</taxon>
    </lineage>
</organism>
<reference evidence="1" key="1">
    <citation type="submission" date="2022-01" db="UniProtKB">
        <authorList>
            <consortium name="EnsemblMetazoa"/>
        </authorList>
    </citation>
    <scope>IDENTIFICATION</scope>
</reference>
<protein>
    <submittedName>
        <fullName evidence="1">Uncharacterized protein</fullName>
    </submittedName>
</protein>
<dbReference type="AlphaFoldDB" id="A0A8I6S2C1"/>
<dbReference type="GeneID" id="106670714"/>
<evidence type="ECO:0000313" key="1">
    <source>
        <dbReference type="EnsemblMetazoa" id="XP_014256767.1"/>
    </source>
</evidence>
<name>A0A8I6S2C1_CIMLE</name>
<dbReference type="KEGG" id="clec:106670714"/>